<dbReference type="AlphaFoldDB" id="A0A2W4TCX7"/>
<comment type="function">
    <text evidence="6">Component of a complex that catalyzes the oxidation of glycolate to glyoxylate.</text>
</comment>
<evidence type="ECO:0000313" key="8">
    <source>
        <dbReference type="EMBL" id="PZN82434.1"/>
    </source>
</evidence>
<gene>
    <name evidence="8" type="ORF">DM484_06450</name>
</gene>
<dbReference type="InterPro" id="IPR009051">
    <property type="entry name" value="Helical_ferredxn"/>
</dbReference>
<protein>
    <recommendedName>
        <fullName evidence="6">Glycolate oxidase iron-sulfur subunit</fullName>
        <ecNumber evidence="6">1.1.99.14</ecNumber>
    </recommendedName>
</protein>
<evidence type="ECO:0000256" key="1">
    <source>
        <dbReference type="ARBA" id="ARBA00022485"/>
    </source>
</evidence>
<feature type="domain" description="4Fe-4S ferredoxin-type" evidence="7">
    <location>
        <begin position="2"/>
        <end position="31"/>
    </location>
</feature>
<evidence type="ECO:0000256" key="3">
    <source>
        <dbReference type="ARBA" id="ARBA00022737"/>
    </source>
</evidence>
<dbReference type="InterPro" id="IPR004017">
    <property type="entry name" value="Cys_rich_dom"/>
</dbReference>
<comment type="catalytic activity">
    <reaction evidence="6">
        <text>glycolate + A = glyoxylate + AH2</text>
        <dbReference type="Rhea" id="RHEA:21264"/>
        <dbReference type="ChEBI" id="CHEBI:13193"/>
        <dbReference type="ChEBI" id="CHEBI:17499"/>
        <dbReference type="ChEBI" id="CHEBI:29805"/>
        <dbReference type="ChEBI" id="CHEBI:36655"/>
        <dbReference type="EC" id="1.1.99.14"/>
    </reaction>
</comment>
<evidence type="ECO:0000259" key="7">
    <source>
        <dbReference type="PROSITE" id="PS51379"/>
    </source>
</evidence>
<dbReference type="Gene3D" id="1.10.1060.10">
    <property type="entry name" value="Alpha-helical ferredoxin"/>
    <property type="match status" value="1"/>
</dbReference>
<keyword evidence="6" id="KW-0249">Electron transport</keyword>
<evidence type="ECO:0000256" key="6">
    <source>
        <dbReference type="PIRNR" id="PIRNR000139"/>
    </source>
</evidence>
<keyword evidence="5 6" id="KW-0411">Iron-sulfur</keyword>
<dbReference type="EC" id="1.1.99.14" evidence="6"/>
<evidence type="ECO:0000256" key="2">
    <source>
        <dbReference type="ARBA" id="ARBA00022723"/>
    </source>
</evidence>
<dbReference type="PROSITE" id="PS51379">
    <property type="entry name" value="4FE4S_FER_2"/>
    <property type="match status" value="2"/>
</dbReference>
<keyword evidence="6" id="KW-0813">Transport</keyword>
<dbReference type="PROSITE" id="PS00198">
    <property type="entry name" value="4FE4S_FER_1"/>
    <property type="match status" value="2"/>
</dbReference>
<keyword evidence="3" id="KW-0677">Repeat</keyword>
<dbReference type="InterPro" id="IPR017900">
    <property type="entry name" value="4Fe4S_Fe_S_CS"/>
</dbReference>
<accession>A0A2W4TCX7</accession>
<dbReference type="InterPro" id="IPR017896">
    <property type="entry name" value="4Fe4S_Fe-S-bd"/>
</dbReference>
<dbReference type="PIRSF" id="PIRSF000139">
    <property type="entry name" value="Glc_ox_4Fe-4S"/>
    <property type="match status" value="1"/>
</dbReference>
<dbReference type="EMBL" id="QJPH01000220">
    <property type="protein sequence ID" value="PZN82434.1"/>
    <property type="molecule type" value="Genomic_DNA"/>
</dbReference>
<dbReference type="GO" id="GO:0051539">
    <property type="term" value="F:4 iron, 4 sulfur cluster binding"/>
    <property type="evidence" value="ECO:0007669"/>
    <property type="project" value="UniProtKB-UniRule"/>
</dbReference>
<dbReference type="InterPro" id="IPR012257">
    <property type="entry name" value="Glc_ox_4Fe-4S"/>
</dbReference>
<dbReference type="Pfam" id="PF13183">
    <property type="entry name" value="Fer4_8"/>
    <property type="match status" value="1"/>
</dbReference>
<name>A0A2W4TCX7_9GAMM</name>
<dbReference type="PANTHER" id="PTHR32479:SF17">
    <property type="entry name" value="GLYCOLATE OXIDASE IRON-SULFUR SUBUNIT"/>
    <property type="match status" value="1"/>
</dbReference>
<evidence type="ECO:0000256" key="5">
    <source>
        <dbReference type="ARBA" id="ARBA00023014"/>
    </source>
</evidence>
<comment type="cofactor">
    <cofactor evidence="6">
        <name>[4Fe-4S] cluster</name>
        <dbReference type="ChEBI" id="CHEBI:49883"/>
    </cofactor>
    <text evidence="6">Binds 2 [4Fe-4S] clusters.</text>
</comment>
<evidence type="ECO:0000313" key="9">
    <source>
        <dbReference type="Proteomes" id="UP000249396"/>
    </source>
</evidence>
<dbReference type="SUPFAM" id="SSF46548">
    <property type="entry name" value="alpha-helical ferredoxin"/>
    <property type="match status" value="1"/>
</dbReference>
<proteinExistence type="predicted"/>
<evidence type="ECO:0000256" key="4">
    <source>
        <dbReference type="ARBA" id="ARBA00023004"/>
    </source>
</evidence>
<dbReference type="PANTHER" id="PTHR32479">
    <property type="entry name" value="GLYCOLATE OXIDASE IRON-SULFUR SUBUNIT"/>
    <property type="match status" value="1"/>
</dbReference>
<comment type="caution">
    <text evidence="8">The sequence shown here is derived from an EMBL/GenBank/DDBJ whole genome shotgun (WGS) entry which is preliminary data.</text>
</comment>
<keyword evidence="1 6" id="KW-0004">4Fe-4S</keyword>
<dbReference type="GO" id="GO:0019154">
    <property type="term" value="F:glycolate dehydrogenase activity"/>
    <property type="evidence" value="ECO:0007669"/>
    <property type="project" value="UniProtKB-EC"/>
</dbReference>
<dbReference type="Proteomes" id="UP000249396">
    <property type="component" value="Unassembled WGS sequence"/>
</dbReference>
<feature type="domain" description="4Fe-4S ferredoxin-type" evidence="7">
    <location>
        <begin position="53"/>
        <end position="84"/>
    </location>
</feature>
<sequence>MTNPLSDTELCVKCGLCLPHCPTYGKTLDENESPRGRLTLIQAWAEGQLEATPKLLGHVDNCLLCRSCESVCPANVPYGRLVDDFRSATADKHTKPLAVKLKSAAVGYTLQSPSLQRWSGPVRRVLNKTGLMKTAGLSELSAGLPEPFEHRLWQGFHPALGQETARVALFLGCTAELADAETVTAAIRLLNRLGVGVTVPADQGCCGGMALHNGDGANFARMQLRNLEAFDCKGFDAILAVASGCGAVLKEYPEKGFAAKIRDISCFLAEHPWPDSVRLEPLSAKVLVHSPCSLKNVLKSERNPPALLRRIPELQVDLLSKSSLCCGAAGTYLVDHPKMAQALREDLLDSVTACPPNYVATSNVGCAMHLRAGLNLWGLGHIEVLHPLVLLERHCVRL</sequence>
<organism evidence="8 9">
    <name type="scientific">Candidatus Methylumidiphilus alinenensis</name>
    <dbReference type="NCBI Taxonomy" id="2202197"/>
    <lineage>
        <taxon>Bacteria</taxon>
        <taxon>Pseudomonadati</taxon>
        <taxon>Pseudomonadota</taxon>
        <taxon>Gammaproteobacteria</taxon>
        <taxon>Methylococcales</taxon>
        <taxon>Candidatus Methylumidiphilus</taxon>
    </lineage>
</organism>
<reference evidence="8 9" key="1">
    <citation type="journal article" date="2018" name="Aquat. Microb. Ecol.">
        <title>Gammaproteobacterial methanotrophs dominate.</title>
        <authorList>
            <person name="Rissanen A.J."/>
            <person name="Saarenheimo J."/>
            <person name="Tiirola M."/>
            <person name="Peura S."/>
            <person name="Aalto S.L."/>
            <person name="Karvinen A."/>
            <person name="Nykanen H."/>
        </authorList>
    </citation>
    <scope>NUCLEOTIDE SEQUENCE [LARGE SCALE GENOMIC DNA]</scope>
    <source>
        <strain evidence="8">AMbin10</strain>
    </source>
</reference>
<comment type="catalytic activity">
    <reaction evidence="6">
        <text>(R)-lactate + A = pyruvate + AH2</text>
        <dbReference type="Rhea" id="RHEA:15089"/>
        <dbReference type="ChEBI" id="CHEBI:13193"/>
        <dbReference type="ChEBI" id="CHEBI:15361"/>
        <dbReference type="ChEBI" id="CHEBI:16004"/>
        <dbReference type="ChEBI" id="CHEBI:17499"/>
    </reaction>
</comment>
<dbReference type="GO" id="GO:0046872">
    <property type="term" value="F:metal ion binding"/>
    <property type="evidence" value="ECO:0007669"/>
    <property type="project" value="UniProtKB-UniRule"/>
</dbReference>
<keyword evidence="2 6" id="KW-0479">Metal-binding</keyword>
<keyword evidence="4 6" id="KW-0408">Iron</keyword>
<dbReference type="Pfam" id="PF02754">
    <property type="entry name" value="CCG"/>
    <property type="match status" value="2"/>
</dbReference>